<keyword evidence="4 7" id="KW-0812">Transmembrane</keyword>
<keyword evidence="5 7" id="KW-1133">Transmembrane helix</keyword>
<comment type="similarity">
    <text evidence="2">Belongs to the UPF0104 family.</text>
</comment>
<feature type="transmembrane region" description="Helical" evidence="7">
    <location>
        <begin position="266"/>
        <end position="287"/>
    </location>
</feature>
<comment type="subcellular location">
    <subcellularLocation>
        <location evidence="1">Cell membrane</location>
        <topology evidence="1">Multi-pass membrane protein</topology>
    </subcellularLocation>
</comment>
<dbReference type="NCBIfam" id="TIGR00374">
    <property type="entry name" value="flippase-like domain"/>
    <property type="match status" value="1"/>
</dbReference>
<evidence type="ECO:0000313" key="9">
    <source>
        <dbReference type="Proteomes" id="UP000534207"/>
    </source>
</evidence>
<gene>
    <name evidence="8" type="ORF">HX827_03270</name>
</gene>
<protein>
    <submittedName>
        <fullName evidence="8">Flippase-like domain-containing protein</fullName>
    </submittedName>
</protein>
<reference evidence="8 9" key="1">
    <citation type="journal article" date="2019" name="Environ. Microbiol.">
        <title>Genomics insights into ecotype formation of ammonia-oxidizing archaea in the deep ocean.</title>
        <authorList>
            <person name="Wang Y."/>
            <person name="Huang J.M."/>
            <person name="Cui G.J."/>
            <person name="Nunoura T."/>
            <person name="Takaki Y."/>
            <person name="Li W.L."/>
            <person name="Li J."/>
            <person name="Gao Z.M."/>
            <person name="Takai K."/>
            <person name="Zhang A.Q."/>
            <person name="Stepanauskas R."/>
        </authorList>
    </citation>
    <scope>NUCLEOTIDE SEQUENCE [LARGE SCALE GENOMIC DNA]</scope>
    <source>
        <strain evidence="8 9">G13</strain>
    </source>
</reference>
<evidence type="ECO:0000256" key="2">
    <source>
        <dbReference type="ARBA" id="ARBA00011061"/>
    </source>
</evidence>
<dbReference type="GO" id="GO:0005886">
    <property type="term" value="C:plasma membrane"/>
    <property type="evidence" value="ECO:0007669"/>
    <property type="project" value="UniProtKB-SubCell"/>
</dbReference>
<accession>A0A7K4NTM1</accession>
<dbReference type="EMBL" id="JACASW010000005">
    <property type="protein sequence ID" value="NWK06345.1"/>
    <property type="molecule type" value="Genomic_DNA"/>
</dbReference>
<feature type="transmembrane region" description="Helical" evidence="7">
    <location>
        <begin position="237"/>
        <end position="259"/>
    </location>
</feature>
<evidence type="ECO:0000256" key="6">
    <source>
        <dbReference type="ARBA" id="ARBA00023136"/>
    </source>
</evidence>
<name>A0A7K4NTM1_9ARCH</name>
<comment type="caution">
    <text evidence="8">The sequence shown here is derived from an EMBL/GenBank/DDBJ whole genome shotgun (WGS) entry which is preliminary data.</text>
</comment>
<sequence length="319" mass="36062">MISSNLKKILIIGIAIIGFYSIILSFSDLNLVFDQLINFKIEYLPIILSLVTLGWFILFARWQILLRNSNITIPPKSSFGIYISGFSLTFIPGEVGEFLKSQLLKNRFNIPRSKTSPIVITELFYNALGLVVLSVTSIWFFEFTVYIFIIFSIVLLLVFYLINNKKYFLKTINKFSKIRFLKKYTESMSESIELIQSLTRGRVLFYSVILSIFFWFVECIAIHLLLLSFGIDSIELLTLVSMYTASIILGVITFLPLGIGVFEGSLAGFLSLRGIDITVSLTVVILARIITRWYSIFVGLAVLKITGGLSLPSGEKSID</sequence>
<proteinExistence type="inferred from homology"/>
<feature type="transmembrane region" description="Helical" evidence="7">
    <location>
        <begin position="203"/>
        <end position="231"/>
    </location>
</feature>
<dbReference type="Pfam" id="PF03706">
    <property type="entry name" value="LPG_synthase_TM"/>
    <property type="match status" value="1"/>
</dbReference>
<feature type="transmembrane region" description="Helical" evidence="7">
    <location>
        <begin position="119"/>
        <end position="139"/>
    </location>
</feature>
<evidence type="ECO:0000256" key="3">
    <source>
        <dbReference type="ARBA" id="ARBA00022475"/>
    </source>
</evidence>
<organism evidence="8 9">
    <name type="scientific">Marine Group I thaumarchaeote</name>
    <dbReference type="NCBI Taxonomy" id="2511932"/>
    <lineage>
        <taxon>Archaea</taxon>
        <taxon>Nitrososphaerota</taxon>
        <taxon>Marine Group I</taxon>
    </lineage>
</organism>
<evidence type="ECO:0000256" key="4">
    <source>
        <dbReference type="ARBA" id="ARBA00022692"/>
    </source>
</evidence>
<evidence type="ECO:0000256" key="7">
    <source>
        <dbReference type="SAM" id="Phobius"/>
    </source>
</evidence>
<feature type="transmembrane region" description="Helical" evidence="7">
    <location>
        <begin position="6"/>
        <end position="31"/>
    </location>
</feature>
<keyword evidence="6 7" id="KW-0472">Membrane</keyword>
<dbReference type="AlphaFoldDB" id="A0A7K4NTM1"/>
<evidence type="ECO:0000256" key="5">
    <source>
        <dbReference type="ARBA" id="ARBA00022989"/>
    </source>
</evidence>
<dbReference type="PANTHER" id="PTHR39087">
    <property type="entry name" value="UPF0104 MEMBRANE PROTEIN MJ1595"/>
    <property type="match status" value="1"/>
</dbReference>
<dbReference type="Proteomes" id="UP000534207">
    <property type="component" value="Unassembled WGS sequence"/>
</dbReference>
<dbReference type="InterPro" id="IPR022791">
    <property type="entry name" value="L-PG_synthase/AglD"/>
</dbReference>
<feature type="transmembrane region" description="Helical" evidence="7">
    <location>
        <begin position="145"/>
        <end position="162"/>
    </location>
</feature>
<evidence type="ECO:0000313" key="8">
    <source>
        <dbReference type="EMBL" id="NWK06345.1"/>
    </source>
</evidence>
<keyword evidence="3" id="KW-1003">Cell membrane</keyword>
<feature type="transmembrane region" description="Helical" evidence="7">
    <location>
        <begin position="43"/>
        <end position="64"/>
    </location>
</feature>
<dbReference type="PANTHER" id="PTHR39087:SF2">
    <property type="entry name" value="UPF0104 MEMBRANE PROTEIN MJ1595"/>
    <property type="match status" value="1"/>
</dbReference>
<evidence type="ECO:0000256" key="1">
    <source>
        <dbReference type="ARBA" id="ARBA00004651"/>
    </source>
</evidence>